<protein>
    <submittedName>
        <fullName evidence="1">Uncharacterized protein</fullName>
    </submittedName>
</protein>
<dbReference type="OrthoDB" id="2516446at2759"/>
<dbReference type="KEGG" id="pgr:PGTG_16436"/>
<reference evidence="2" key="2">
    <citation type="journal article" date="2011" name="Proc. Natl. Acad. Sci. U.S.A.">
        <title>Obligate biotrophy features unraveled by the genomic analysis of rust fungi.</title>
        <authorList>
            <person name="Duplessis S."/>
            <person name="Cuomo C.A."/>
            <person name="Lin Y.-C."/>
            <person name="Aerts A."/>
            <person name="Tisserant E."/>
            <person name="Veneault-Fourrey C."/>
            <person name="Joly D.L."/>
            <person name="Hacquard S."/>
            <person name="Amselem J."/>
            <person name="Cantarel B.L."/>
            <person name="Chiu R."/>
            <person name="Coutinho P.M."/>
            <person name="Feau N."/>
            <person name="Field M."/>
            <person name="Frey P."/>
            <person name="Gelhaye E."/>
            <person name="Goldberg J."/>
            <person name="Grabherr M.G."/>
            <person name="Kodira C.D."/>
            <person name="Kohler A."/>
            <person name="Kuees U."/>
            <person name="Lindquist E.A."/>
            <person name="Lucas S.M."/>
            <person name="Mago R."/>
            <person name="Mauceli E."/>
            <person name="Morin E."/>
            <person name="Murat C."/>
            <person name="Pangilinan J.L."/>
            <person name="Park R."/>
            <person name="Pearson M."/>
            <person name="Quesneville H."/>
            <person name="Rouhier N."/>
            <person name="Sakthikumar S."/>
            <person name="Salamov A.A."/>
            <person name="Schmutz J."/>
            <person name="Selles B."/>
            <person name="Shapiro H."/>
            <person name="Tanguay P."/>
            <person name="Tuskan G.A."/>
            <person name="Henrissat B."/>
            <person name="Van de Peer Y."/>
            <person name="Rouze P."/>
            <person name="Ellis J.G."/>
            <person name="Dodds P.N."/>
            <person name="Schein J.E."/>
            <person name="Zhong S."/>
            <person name="Hamelin R.C."/>
            <person name="Grigoriev I.V."/>
            <person name="Szabo L.J."/>
            <person name="Martin F."/>
        </authorList>
    </citation>
    <scope>NUCLEOTIDE SEQUENCE [LARGE SCALE GENOMIC DNA]</scope>
    <source>
        <strain evidence="2">CRL 75-36-700-3 / race SCCL</strain>
    </source>
</reference>
<dbReference type="Proteomes" id="UP000008783">
    <property type="component" value="Unassembled WGS sequence"/>
</dbReference>
<dbReference type="AlphaFoldDB" id="E3L3X0"/>
<dbReference type="HOGENOM" id="CLU_1611599_0_0_1"/>
<gene>
    <name evidence="1" type="ORF">PGTG_16436</name>
</gene>
<dbReference type="GeneID" id="10528990"/>
<accession>E3L3X0</accession>
<sequence length="165" mass="18356">MGCSSCDARKSGGLVESWRNPDQDGMTRCGEVGNRVKIVLNLKLEDDKVNVCYGYESMAQSEIVIKKMAQTSRGMDRSRRGDKIGKVALSNSRYCDGSTEETGEKNPRRATLVHGWCKALVLLLKPHNQAMGSSPTLTTIKSWLYRLWIGVFELSSVFSGLNFFP</sequence>
<evidence type="ECO:0000313" key="2">
    <source>
        <dbReference type="Proteomes" id="UP000008783"/>
    </source>
</evidence>
<reference key="1">
    <citation type="submission" date="2007-01" db="EMBL/GenBank/DDBJ databases">
        <title>The Genome Sequence of Puccinia graminis f. sp. tritici Strain CRL 75-36-700-3.</title>
        <authorList>
            <consortium name="The Broad Institute Genome Sequencing Platform"/>
            <person name="Birren B."/>
            <person name="Lander E."/>
            <person name="Galagan J."/>
            <person name="Nusbaum C."/>
            <person name="Devon K."/>
            <person name="Cuomo C."/>
            <person name="Jaffe D."/>
            <person name="Butler J."/>
            <person name="Alvarez P."/>
            <person name="Gnerre S."/>
            <person name="Grabherr M."/>
            <person name="Mauceli E."/>
            <person name="Brockman W."/>
            <person name="Young S."/>
            <person name="LaButti K."/>
            <person name="Sykes S."/>
            <person name="DeCaprio D."/>
            <person name="Crawford M."/>
            <person name="Koehrsen M."/>
            <person name="Engels R."/>
            <person name="Montgomery P."/>
            <person name="Pearson M."/>
            <person name="Howarth C."/>
            <person name="Larson L."/>
            <person name="White J."/>
            <person name="Zeng Q."/>
            <person name="Kodira C."/>
            <person name="Yandava C."/>
            <person name="Alvarado L."/>
            <person name="O'Leary S."/>
            <person name="Szabo L."/>
            <person name="Dean R."/>
            <person name="Schein J."/>
        </authorList>
    </citation>
    <scope>NUCLEOTIDE SEQUENCE</scope>
    <source>
        <strain>CRL 75-36-700-3</strain>
    </source>
</reference>
<evidence type="ECO:0000313" key="1">
    <source>
        <dbReference type="EMBL" id="EFP91245.1"/>
    </source>
</evidence>
<name>E3L3X0_PUCGT</name>
<organism evidence="1 2">
    <name type="scientific">Puccinia graminis f. sp. tritici (strain CRL 75-36-700-3 / race SCCL)</name>
    <name type="common">Black stem rust fungus</name>
    <dbReference type="NCBI Taxonomy" id="418459"/>
    <lineage>
        <taxon>Eukaryota</taxon>
        <taxon>Fungi</taxon>
        <taxon>Dikarya</taxon>
        <taxon>Basidiomycota</taxon>
        <taxon>Pucciniomycotina</taxon>
        <taxon>Pucciniomycetes</taxon>
        <taxon>Pucciniales</taxon>
        <taxon>Pucciniaceae</taxon>
        <taxon>Puccinia</taxon>
    </lineage>
</organism>
<keyword evidence="2" id="KW-1185">Reference proteome</keyword>
<dbReference type="EMBL" id="DS178343">
    <property type="protein sequence ID" value="EFP91245.1"/>
    <property type="molecule type" value="Genomic_DNA"/>
</dbReference>
<dbReference type="InParanoid" id="E3L3X0"/>
<dbReference type="RefSeq" id="XP_003335664.1">
    <property type="nucleotide sequence ID" value="XM_003335616.1"/>
</dbReference>
<dbReference type="VEuPathDB" id="FungiDB:PGTG_16436"/>
<proteinExistence type="predicted"/>